<evidence type="ECO:0000313" key="2">
    <source>
        <dbReference type="Proteomes" id="UP000223596"/>
    </source>
</evidence>
<gene>
    <name evidence="1" type="ORF">M972_112932</name>
</gene>
<dbReference type="GO" id="GO:0008168">
    <property type="term" value="F:methyltransferase activity"/>
    <property type="evidence" value="ECO:0007669"/>
    <property type="project" value="UniProtKB-KW"/>
</dbReference>
<accession>A0AB36TJV6</accession>
<evidence type="ECO:0000313" key="1">
    <source>
        <dbReference type="EMBL" id="PFH04108.1"/>
    </source>
</evidence>
<dbReference type="PANTHER" id="PTHR43861">
    <property type="entry name" value="TRANS-ACONITATE 2-METHYLTRANSFERASE-RELATED"/>
    <property type="match status" value="1"/>
</dbReference>
<dbReference type="EMBL" id="PDBW01000001">
    <property type="protein sequence ID" value="PFH04108.1"/>
    <property type="molecule type" value="Genomic_DNA"/>
</dbReference>
<proteinExistence type="predicted"/>
<organism evidence="1 2">
    <name type="scientific">Acetivibrio thermocellus AD2</name>
    <dbReference type="NCBI Taxonomy" id="1138384"/>
    <lineage>
        <taxon>Bacteria</taxon>
        <taxon>Bacillati</taxon>
        <taxon>Bacillota</taxon>
        <taxon>Clostridia</taxon>
        <taxon>Eubacteriales</taxon>
        <taxon>Oscillospiraceae</taxon>
        <taxon>Acetivibrio</taxon>
    </lineage>
</organism>
<keyword evidence="1" id="KW-0808">Transferase</keyword>
<dbReference type="CDD" id="cd02440">
    <property type="entry name" value="AdoMet_MTases"/>
    <property type="match status" value="1"/>
</dbReference>
<sequence>MSSKEYFSDTDSFENTPCPLCGSESSSLLYEINSYKYNKCNNCELVYLNPRLKEESLLEYYAQDSFYAEYSSGTGYEIQERALRSTFSRYMKELHKRNVTGGKLLEIGCGFGFLLDEAKNYFDYRIGTDFSSEAVSHAKKYADNVYCGGLEAIPSDTSTKFDCVITFSVLEHVYNPNTFIQEIQNYMAPNGSLVVSTPFIGGMWYKILGKKWPFFIPPEHVCLYNHNSISQLLKQNGFKNIEMFISSHAWPVAGFLSKMGMRKLSSMTLKLKIGDVPLFVPFTIINIIGSK</sequence>
<reference evidence="1 2" key="1">
    <citation type="submission" date="2017-09" db="EMBL/GenBank/DDBJ databases">
        <title>Evaluation of Pacific Biosciences Sequencing Technology to Finishing C. thermocellum Genome Sequences.</title>
        <authorList>
            <person name="Brown S."/>
        </authorList>
    </citation>
    <scope>NUCLEOTIDE SEQUENCE [LARGE SCALE GENOMIC DNA]</scope>
    <source>
        <strain evidence="1 2">AD2</strain>
    </source>
</reference>
<dbReference type="AlphaFoldDB" id="A0AB36TJV6"/>
<dbReference type="Gene3D" id="3.40.50.150">
    <property type="entry name" value="Vaccinia Virus protein VP39"/>
    <property type="match status" value="1"/>
</dbReference>
<dbReference type="GO" id="GO:0032259">
    <property type="term" value="P:methylation"/>
    <property type="evidence" value="ECO:0007669"/>
    <property type="project" value="UniProtKB-KW"/>
</dbReference>
<protein>
    <submittedName>
        <fullName evidence="1">Methyltransferase family protein</fullName>
    </submittedName>
</protein>
<dbReference type="PANTHER" id="PTHR43861:SF6">
    <property type="entry name" value="METHYLTRANSFERASE TYPE 11"/>
    <property type="match status" value="1"/>
</dbReference>
<dbReference type="RefSeq" id="WP_003520235.1">
    <property type="nucleotide sequence ID" value="NZ_CP013828.1"/>
</dbReference>
<comment type="caution">
    <text evidence="1">The sequence shown here is derived from an EMBL/GenBank/DDBJ whole genome shotgun (WGS) entry which is preliminary data.</text>
</comment>
<dbReference type="Proteomes" id="UP000223596">
    <property type="component" value="Unassembled WGS sequence"/>
</dbReference>
<keyword evidence="1" id="KW-0489">Methyltransferase</keyword>
<dbReference type="Pfam" id="PF13489">
    <property type="entry name" value="Methyltransf_23"/>
    <property type="match status" value="1"/>
</dbReference>
<dbReference type="SUPFAM" id="SSF53335">
    <property type="entry name" value="S-adenosyl-L-methionine-dependent methyltransferases"/>
    <property type="match status" value="1"/>
</dbReference>
<dbReference type="InterPro" id="IPR029063">
    <property type="entry name" value="SAM-dependent_MTases_sf"/>
</dbReference>
<name>A0AB36TJV6_ACETH</name>